<evidence type="ECO:0000313" key="3">
    <source>
        <dbReference type="Proteomes" id="UP000245711"/>
    </source>
</evidence>
<evidence type="ECO:0000313" key="2">
    <source>
        <dbReference type="EMBL" id="AWK70980.1"/>
    </source>
</evidence>
<dbReference type="Gene3D" id="1.10.260.40">
    <property type="entry name" value="lambda repressor-like DNA-binding domains"/>
    <property type="match status" value="1"/>
</dbReference>
<organism evidence="2 3">
    <name type="scientific">Rhodococcus oxybenzonivorans</name>
    <dbReference type="NCBI Taxonomy" id="1990687"/>
    <lineage>
        <taxon>Bacteria</taxon>
        <taxon>Bacillati</taxon>
        <taxon>Actinomycetota</taxon>
        <taxon>Actinomycetes</taxon>
        <taxon>Mycobacteriales</taxon>
        <taxon>Nocardiaceae</taxon>
        <taxon>Rhodococcus</taxon>
    </lineage>
</organism>
<proteinExistence type="predicted"/>
<dbReference type="SMART" id="SM00530">
    <property type="entry name" value="HTH_XRE"/>
    <property type="match status" value="1"/>
</dbReference>
<dbReference type="EMBL" id="CP021354">
    <property type="protein sequence ID" value="AWK70980.1"/>
    <property type="molecule type" value="Genomic_DNA"/>
</dbReference>
<dbReference type="SUPFAM" id="SSF47413">
    <property type="entry name" value="lambda repressor-like DNA-binding domains"/>
    <property type="match status" value="1"/>
</dbReference>
<dbReference type="Pfam" id="PF01381">
    <property type="entry name" value="HTH_3"/>
    <property type="match status" value="1"/>
</dbReference>
<dbReference type="InterPro" id="IPR001387">
    <property type="entry name" value="Cro/C1-type_HTH"/>
</dbReference>
<dbReference type="RefSeq" id="WP_109326821.1">
    <property type="nucleotide sequence ID" value="NZ_CP021354.1"/>
</dbReference>
<evidence type="ECO:0000259" key="1">
    <source>
        <dbReference type="PROSITE" id="PS50943"/>
    </source>
</evidence>
<dbReference type="CDD" id="cd00093">
    <property type="entry name" value="HTH_XRE"/>
    <property type="match status" value="1"/>
</dbReference>
<feature type="domain" description="HTH cro/C1-type" evidence="1">
    <location>
        <begin position="27"/>
        <end position="81"/>
    </location>
</feature>
<protein>
    <submittedName>
        <fullName evidence="2">Transcriptional regulator</fullName>
    </submittedName>
</protein>
<keyword evidence="3" id="KW-1185">Reference proteome</keyword>
<dbReference type="InterPro" id="IPR010982">
    <property type="entry name" value="Lambda_DNA-bd_dom_sf"/>
</dbReference>
<dbReference type="OrthoDB" id="129597at2"/>
<dbReference type="GO" id="GO:0003677">
    <property type="term" value="F:DNA binding"/>
    <property type="evidence" value="ECO:0007669"/>
    <property type="project" value="InterPro"/>
</dbReference>
<dbReference type="Proteomes" id="UP000245711">
    <property type="component" value="Chromosome"/>
</dbReference>
<dbReference type="PROSITE" id="PS50943">
    <property type="entry name" value="HTH_CROC1"/>
    <property type="match status" value="1"/>
</dbReference>
<gene>
    <name evidence="2" type="ORF">CBI38_04760</name>
</gene>
<name>A0A2S2BQS4_9NOCA</name>
<sequence length="90" mass="9917">MSTQPRRTAFPGLEHLSGRRRALLDELVATRLEHGLTQTDIAAQMGTSQSAIARLERGDIDPRLSTLERYAAAVGRTVDWTISAQRESSP</sequence>
<reference evidence="2 3" key="1">
    <citation type="submission" date="2017-05" db="EMBL/GenBank/DDBJ databases">
        <title>Isolation of Rhodococcus sp. S2-17 biodegrading of BP-3.</title>
        <authorList>
            <person name="Lee Y."/>
            <person name="Kim K.H."/>
            <person name="Chun B.H."/>
            <person name="Jung H.S."/>
            <person name="Jeon C.O."/>
        </authorList>
    </citation>
    <scope>NUCLEOTIDE SEQUENCE [LARGE SCALE GENOMIC DNA]</scope>
    <source>
        <strain evidence="2 3">S2-17</strain>
    </source>
</reference>
<accession>A0A2S2BQS4</accession>
<dbReference type="AlphaFoldDB" id="A0A2S2BQS4"/>
<dbReference type="KEGG" id="roz:CBI38_04760"/>